<comment type="similarity">
    <text evidence="4">Belongs to the SIMIBI class G3E GTPase family. ZNG1 subfamily.</text>
</comment>
<proteinExistence type="inferred from homology"/>
<dbReference type="SUPFAM" id="SSF52540">
    <property type="entry name" value="P-loop containing nucleoside triphosphate hydrolases"/>
    <property type="match status" value="1"/>
</dbReference>
<dbReference type="CDD" id="cd03112">
    <property type="entry name" value="CobW-like"/>
    <property type="match status" value="1"/>
</dbReference>
<feature type="compositionally biased region" description="Basic and acidic residues" evidence="6">
    <location>
        <begin position="919"/>
        <end position="944"/>
    </location>
</feature>
<organism evidence="8 9">
    <name type="scientific">Symbiodinium necroappetens</name>
    <dbReference type="NCBI Taxonomy" id="1628268"/>
    <lineage>
        <taxon>Eukaryota</taxon>
        <taxon>Sar</taxon>
        <taxon>Alveolata</taxon>
        <taxon>Dinophyceae</taxon>
        <taxon>Suessiales</taxon>
        <taxon>Symbiodiniaceae</taxon>
        <taxon>Symbiodinium</taxon>
    </lineage>
</organism>
<accession>A0A812VTZ5</accession>
<evidence type="ECO:0000256" key="5">
    <source>
        <dbReference type="ARBA" id="ARBA00049117"/>
    </source>
</evidence>
<dbReference type="InterPro" id="IPR003495">
    <property type="entry name" value="CobW/HypB/UreG_nucleotide-bd"/>
</dbReference>
<feature type="region of interest" description="Disordered" evidence="6">
    <location>
        <begin position="884"/>
        <end position="962"/>
    </location>
</feature>
<comment type="caution">
    <text evidence="8">The sequence shown here is derived from an EMBL/GenBank/DDBJ whole genome shotgun (WGS) entry which is preliminary data.</text>
</comment>
<dbReference type="Pfam" id="PF02492">
    <property type="entry name" value="cobW"/>
    <property type="match status" value="1"/>
</dbReference>
<evidence type="ECO:0000313" key="9">
    <source>
        <dbReference type="Proteomes" id="UP000601435"/>
    </source>
</evidence>
<evidence type="ECO:0000259" key="7">
    <source>
        <dbReference type="SMART" id="SM00833"/>
    </source>
</evidence>
<dbReference type="InterPro" id="IPR051927">
    <property type="entry name" value="Zn_Chap_cDPG_Synth"/>
</dbReference>
<dbReference type="InterPro" id="IPR036627">
    <property type="entry name" value="CobW-likC_sf"/>
</dbReference>
<dbReference type="Pfam" id="PF07683">
    <property type="entry name" value="CobW_C"/>
    <property type="match status" value="1"/>
</dbReference>
<evidence type="ECO:0000256" key="1">
    <source>
        <dbReference type="ARBA" id="ARBA00022741"/>
    </source>
</evidence>
<dbReference type="OrthoDB" id="272672at2759"/>
<gene>
    <name evidence="8" type="primary">yciC</name>
    <name evidence="8" type="ORF">SNEC2469_LOCUS18594</name>
</gene>
<evidence type="ECO:0000256" key="3">
    <source>
        <dbReference type="ARBA" id="ARBA00023186"/>
    </source>
</evidence>
<dbReference type="GO" id="GO:0000166">
    <property type="term" value="F:nucleotide binding"/>
    <property type="evidence" value="ECO:0007669"/>
    <property type="project" value="UniProtKB-KW"/>
</dbReference>
<dbReference type="EMBL" id="CAJNJA010031392">
    <property type="protein sequence ID" value="CAE7656753.1"/>
    <property type="molecule type" value="Genomic_DNA"/>
</dbReference>
<dbReference type="Gene3D" id="3.30.1220.10">
    <property type="entry name" value="CobW-like, C-terminal domain"/>
    <property type="match status" value="1"/>
</dbReference>
<comment type="catalytic activity">
    <reaction evidence="5">
        <text>GTP + H2O = GDP + phosphate + H(+)</text>
        <dbReference type="Rhea" id="RHEA:19669"/>
        <dbReference type="ChEBI" id="CHEBI:15377"/>
        <dbReference type="ChEBI" id="CHEBI:15378"/>
        <dbReference type="ChEBI" id="CHEBI:37565"/>
        <dbReference type="ChEBI" id="CHEBI:43474"/>
        <dbReference type="ChEBI" id="CHEBI:58189"/>
    </reaction>
    <physiologicalReaction direction="left-to-right" evidence="5">
        <dbReference type="Rhea" id="RHEA:19670"/>
    </physiologicalReaction>
</comment>
<evidence type="ECO:0000313" key="8">
    <source>
        <dbReference type="EMBL" id="CAE7656753.1"/>
    </source>
</evidence>
<dbReference type="InterPro" id="IPR015797">
    <property type="entry name" value="NUDIX_hydrolase-like_dom_sf"/>
</dbReference>
<dbReference type="PANTHER" id="PTHR43603">
    <property type="entry name" value="COBW DOMAIN-CONTAINING PROTEIN DDB_G0274527"/>
    <property type="match status" value="1"/>
</dbReference>
<name>A0A812VTZ5_9DINO</name>
<dbReference type="SUPFAM" id="SSF55811">
    <property type="entry name" value="Nudix"/>
    <property type="match status" value="1"/>
</dbReference>
<feature type="compositionally biased region" description="Basic and acidic residues" evidence="6">
    <location>
        <begin position="897"/>
        <end position="911"/>
    </location>
</feature>
<evidence type="ECO:0000256" key="6">
    <source>
        <dbReference type="SAM" id="MobiDB-lite"/>
    </source>
</evidence>
<dbReference type="Proteomes" id="UP000601435">
    <property type="component" value="Unassembled WGS sequence"/>
</dbReference>
<feature type="compositionally biased region" description="Acidic residues" evidence="6">
    <location>
        <begin position="282"/>
        <end position="298"/>
    </location>
</feature>
<feature type="region of interest" description="Disordered" evidence="6">
    <location>
        <begin position="279"/>
        <end position="298"/>
    </location>
</feature>
<dbReference type="Gene3D" id="3.40.50.300">
    <property type="entry name" value="P-loop containing nucleotide triphosphate hydrolases"/>
    <property type="match status" value="1"/>
</dbReference>
<reference evidence="8" key="1">
    <citation type="submission" date="2021-02" db="EMBL/GenBank/DDBJ databases">
        <authorList>
            <person name="Dougan E. K."/>
            <person name="Rhodes N."/>
            <person name="Thang M."/>
            <person name="Chan C."/>
        </authorList>
    </citation>
    <scope>NUCLEOTIDE SEQUENCE</scope>
</reference>
<sequence>MSRKARVDVQEKATWDRPQYFVFSKGYGPPKPQHIVGSLPENGEILVILHLPEDAPLQPDDDSHPACKAMLPHMDRFFRASGPASPPRAVIVVDLRSACANISESIAKVLDDEGAAEKLGKGLTTKAARAIERLCLRGATLIASQGTAQIALKLLSSSRILPEAIKRLVLIHPRLPGSCVNYTLTPKTKYPLHLDAIFDSEGTQQRRLDILSGAFKTVTPHVCADHDSAAFLGLQQCLGSDASPGDSEDLGESMWVCQLTIELDPRSKQPRAEIVDITADVQDSEPDPEHAEGDDEMEDLGTEVAALVLRGSRCLLVRSLDKQWTGMRIPTAVAEPDENTSKTAQRCIEELCDVEGSEIEELVAVPQLPLYKGGRCVKMVCFRAVNPPAGAPEDADVSDDEDLYDWYTWPRALHALNSRPHEIRALRAVAVVLQNAAEAGLVRAEYGGIFGQEWTSCFSEPSGQMPALVAVEPELPIVKKKLPVTVLSGFLGAGKSTLLHHLLGNRDGMKIAVVVNDMASVNVDAIQLEGAKLLKQDEMMIELSNGCICCTLREDLLTGLRTLAAEDFDYALVESSGISEPMPVAETFTFEDENGVSLGQVAQLQNLVTVVDSSAFLREMSSAEALRDRNWHEGEEDKRGIAALLFDQVEFADVVLLNKVDLVSASDLAKIHQIIAEINHRAEVIETSFSKLAPASIFQVARFNMDTAETNPKWLAEARHAEHVPESVEYGIHSFIFRARRPFHPERLRSLMDAACARSGAMQDLVRLKGITWLACHNNLSLTAAFAGSSFAITLGPPWWAVVPRSDWPQGLEDGLKPFWDDVYGDRQQELVCIGIHMDETAVKVALEQCLVTDEELALGPDTWSSWSDPWNCLAQEHGGCDVSGHDHGGGHAHSHGHSDAVHGHDQDSGHAHSHSQSHGHDDGGHGCDAHCHDHHGGHDDSRGQSHGHSHGGYASAKQGHS</sequence>
<keyword evidence="2" id="KW-0378">Hydrolase</keyword>
<keyword evidence="9" id="KW-1185">Reference proteome</keyword>
<dbReference type="SMART" id="SM00833">
    <property type="entry name" value="CobW_C"/>
    <property type="match status" value="1"/>
</dbReference>
<dbReference type="AlphaFoldDB" id="A0A812VTZ5"/>
<dbReference type="InterPro" id="IPR011629">
    <property type="entry name" value="CobW-like_C"/>
</dbReference>
<dbReference type="InterPro" id="IPR027417">
    <property type="entry name" value="P-loop_NTPase"/>
</dbReference>
<dbReference type="GO" id="GO:0016787">
    <property type="term" value="F:hydrolase activity"/>
    <property type="evidence" value="ECO:0007669"/>
    <property type="project" value="UniProtKB-KW"/>
</dbReference>
<keyword evidence="1" id="KW-0547">Nucleotide-binding</keyword>
<evidence type="ECO:0000256" key="4">
    <source>
        <dbReference type="ARBA" id="ARBA00034320"/>
    </source>
</evidence>
<dbReference type="PANTHER" id="PTHR43603:SF1">
    <property type="entry name" value="ZINC-REGULATED GTPASE METALLOPROTEIN ACTIVATOR 1"/>
    <property type="match status" value="1"/>
</dbReference>
<evidence type="ECO:0000256" key="2">
    <source>
        <dbReference type="ARBA" id="ARBA00022801"/>
    </source>
</evidence>
<feature type="domain" description="CobW C-terminal" evidence="7">
    <location>
        <begin position="732"/>
        <end position="851"/>
    </location>
</feature>
<keyword evidence="3" id="KW-0143">Chaperone</keyword>
<protein>
    <submittedName>
        <fullName evidence="8">YciC protein</fullName>
    </submittedName>
</protein>